<comment type="subcellular location">
    <subcellularLocation>
        <location evidence="1">Nucleus</location>
        <location evidence="1">Nucleolus</location>
    </subcellularLocation>
</comment>
<dbReference type="OrthoDB" id="441771at2759"/>
<feature type="compositionally biased region" description="Low complexity" evidence="7">
    <location>
        <begin position="440"/>
        <end position="454"/>
    </location>
</feature>
<organism evidence="8 9">
    <name type="scientific">Smittium megazygosporum</name>
    <dbReference type="NCBI Taxonomy" id="133381"/>
    <lineage>
        <taxon>Eukaryota</taxon>
        <taxon>Fungi</taxon>
        <taxon>Fungi incertae sedis</taxon>
        <taxon>Zoopagomycota</taxon>
        <taxon>Kickxellomycotina</taxon>
        <taxon>Harpellomycetes</taxon>
        <taxon>Harpellales</taxon>
        <taxon>Legeriomycetaceae</taxon>
        <taxon>Smittium</taxon>
    </lineage>
</organism>
<dbReference type="GO" id="GO:0030490">
    <property type="term" value="P:maturation of SSU-rRNA"/>
    <property type="evidence" value="ECO:0007669"/>
    <property type="project" value="TreeGrafter"/>
</dbReference>
<feature type="region of interest" description="Disordered" evidence="7">
    <location>
        <begin position="392"/>
        <end position="491"/>
    </location>
</feature>
<sequence length="947" mass="108229">MYIERCPFCNKNTPETIEHMLIECFRRNSIRHETTVFNISRLYRTVTIDQSTNNQDLNEGRNIMTSLNEAGVIGQKAVLKNKGKKKAKSNGGPDAFVKERLASKLKQIQQELNPFDRKFNVQKDSVLGRKLKGASGNPGLSHRLDIEKRDRTILQELERGTKTGGIRDKRFGENNPEVSVEEKMLERFTKEKQRKIKKSDIYNLSDNESGEDMLLTHMGQNLNDIDDFDAAGLGLSDDEDKGNIDASTVKYMHFGGFELAKPDNLHESLQNTTEKKSRAQVMKEIISKSKMHKHERQLAKEEDLNIRNEIDDDFDELRDILASDGNLKTSNSTRDQIGKNSEPEEKGDDSYDTAVRSLIFDQRAKPTDRLKTEEEIIAERKEFLERAERHRIPSKKSAKVDDSADRLDDDFDYDNSGSDSKEEDSDESGMSSDNEDGQDSSDSSSEVESQPLSSAGNNQNLNISKDASNSKKNSKTSFKSDSKDNSIVQGKGSEQEIPFTFKCPENYKEWIALSNKYSLEQQVLIIERLCVLYHPSLSPQNISHCENLIEIFSIHLGVLCDKSPPVAIDLINKYVEHISKLIALSPAFAGNYYREWISDFESRLQDSIVLKEGSQSTLNSKVTPLPSDLFISRMLVSVFSSSDEYHPVITPLLIVLNQYLSLSSVSSVQSFVKYLIVAGVVHESIRLSRRYIPEIMSALQLLLYSILVESNQDNLKSFYKKITFPASQIQQNFFSLLVITKSELDSQKPTNKKKKKSQGFKKSDDNTNLGSSLNENLKECDYSSLKLERAHLFMQNSQKIDSKLKLTMLRSTLVSIEEYMKLYSFQESFPEISAPFLDIITFAQKSDYFKLLPVECQEHIIRISEFISGNIKDNYSTRAPLTLQDHKPIPIRSVAPKFENEYSLDRFYNDNARFEKSKDEEDLETRKLRRLHKREQRGVIRELRKDA</sequence>
<keyword evidence="5" id="KW-0539">Nucleus</keyword>
<dbReference type="GO" id="GO:0030692">
    <property type="term" value="C:Noc4p-Nop14p complex"/>
    <property type="evidence" value="ECO:0007669"/>
    <property type="project" value="TreeGrafter"/>
</dbReference>
<proteinExistence type="inferred from homology"/>
<protein>
    <submittedName>
        <fullName evidence="8">Uncharacterized protein</fullName>
    </submittedName>
</protein>
<feature type="compositionally biased region" description="Low complexity" evidence="7">
    <location>
        <begin position="464"/>
        <end position="477"/>
    </location>
</feature>
<evidence type="ECO:0000256" key="4">
    <source>
        <dbReference type="ARBA" id="ARBA00022552"/>
    </source>
</evidence>
<evidence type="ECO:0000313" key="8">
    <source>
        <dbReference type="EMBL" id="PVV02461.1"/>
    </source>
</evidence>
<feature type="compositionally biased region" description="Acidic residues" evidence="7">
    <location>
        <begin position="421"/>
        <end position="439"/>
    </location>
</feature>
<comment type="function">
    <text evidence="6">Involved in nucleolar processing of pre-18S ribosomal RNA. Has a role in the nuclear export of 40S pre-ribosomal subunit to the cytoplasm.</text>
</comment>
<dbReference type="PANTHER" id="PTHR23183:SF0">
    <property type="entry name" value="NUCLEOLAR PROTEIN 14"/>
    <property type="match status" value="1"/>
</dbReference>
<keyword evidence="4" id="KW-0698">rRNA processing</keyword>
<feature type="region of interest" description="Disordered" evidence="7">
    <location>
        <begin position="325"/>
        <end position="351"/>
    </location>
</feature>
<evidence type="ECO:0000313" key="9">
    <source>
        <dbReference type="Proteomes" id="UP000245609"/>
    </source>
</evidence>
<accession>A0A2T9ZD02</accession>
<evidence type="ECO:0000256" key="5">
    <source>
        <dbReference type="ARBA" id="ARBA00023242"/>
    </source>
</evidence>
<name>A0A2T9ZD02_9FUNG</name>
<keyword evidence="3" id="KW-0690">Ribosome biogenesis</keyword>
<dbReference type="STRING" id="133381.A0A2T9ZD02"/>
<comment type="caution">
    <text evidence="8">The sequence shown here is derived from an EMBL/GenBank/DDBJ whole genome shotgun (WGS) entry which is preliminary data.</text>
</comment>
<dbReference type="GO" id="GO:0032040">
    <property type="term" value="C:small-subunit processome"/>
    <property type="evidence" value="ECO:0007669"/>
    <property type="project" value="InterPro"/>
</dbReference>
<evidence type="ECO:0000256" key="1">
    <source>
        <dbReference type="ARBA" id="ARBA00004604"/>
    </source>
</evidence>
<dbReference type="AlphaFoldDB" id="A0A2T9ZD02"/>
<feature type="compositionally biased region" description="Polar residues" evidence="7">
    <location>
        <begin position="326"/>
        <end position="339"/>
    </location>
</feature>
<dbReference type="InterPro" id="IPR007276">
    <property type="entry name" value="Nop14"/>
</dbReference>
<feature type="non-terminal residue" evidence="8">
    <location>
        <position position="947"/>
    </location>
</feature>
<dbReference type="PANTHER" id="PTHR23183">
    <property type="entry name" value="NOP14"/>
    <property type="match status" value="1"/>
</dbReference>
<keyword evidence="9" id="KW-1185">Reference proteome</keyword>
<comment type="similarity">
    <text evidence="2">Belongs to the NOP14 family.</text>
</comment>
<dbReference type="Proteomes" id="UP000245609">
    <property type="component" value="Unassembled WGS sequence"/>
</dbReference>
<dbReference type="EMBL" id="MBFS01000451">
    <property type="protein sequence ID" value="PVV02461.1"/>
    <property type="molecule type" value="Genomic_DNA"/>
</dbReference>
<evidence type="ECO:0000256" key="2">
    <source>
        <dbReference type="ARBA" id="ARBA00007466"/>
    </source>
</evidence>
<gene>
    <name evidence="8" type="ORF">BB560_003086</name>
</gene>
<evidence type="ECO:0000256" key="6">
    <source>
        <dbReference type="ARBA" id="ARBA00024695"/>
    </source>
</evidence>
<dbReference type="Pfam" id="PF04147">
    <property type="entry name" value="Nop14"/>
    <property type="match status" value="1"/>
</dbReference>
<evidence type="ECO:0000256" key="7">
    <source>
        <dbReference type="SAM" id="MobiDB-lite"/>
    </source>
</evidence>
<feature type="compositionally biased region" description="Basic residues" evidence="7">
    <location>
        <begin position="750"/>
        <end position="759"/>
    </location>
</feature>
<reference evidence="8 9" key="1">
    <citation type="journal article" date="2018" name="MBio">
        <title>Comparative Genomics Reveals the Core Gene Toolbox for the Fungus-Insect Symbiosis.</title>
        <authorList>
            <person name="Wang Y."/>
            <person name="Stata M."/>
            <person name="Wang W."/>
            <person name="Stajich J.E."/>
            <person name="White M.M."/>
            <person name="Moncalvo J.M."/>
        </authorList>
    </citation>
    <scope>NUCLEOTIDE SEQUENCE [LARGE SCALE GENOMIC DNA]</scope>
    <source>
        <strain evidence="8 9">SC-DP-2</strain>
    </source>
</reference>
<feature type="region of interest" description="Disordered" evidence="7">
    <location>
        <begin position="748"/>
        <end position="768"/>
    </location>
</feature>
<evidence type="ECO:0000256" key="3">
    <source>
        <dbReference type="ARBA" id="ARBA00022517"/>
    </source>
</evidence>